<evidence type="ECO:0000313" key="3">
    <source>
        <dbReference type="EMBL" id="ABG63232.1"/>
    </source>
</evidence>
<gene>
    <name evidence="3" type="ordered locus">Meso_1839</name>
</gene>
<dbReference type="GO" id="GO:0016491">
    <property type="term" value="F:oxidoreductase activity"/>
    <property type="evidence" value="ECO:0007669"/>
    <property type="project" value="UniProtKB-KW"/>
</dbReference>
<organism evidence="3">
    <name type="scientific">Chelativorans sp. (strain BNC1)</name>
    <dbReference type="NCBI Taxonomy" id="266779"/>
    <lineage>
        <taxon>Bacteria</taxon>
        <taxon>Pseudomonadati</taxon>
        <taxon>Pseudomonadota</taxon>
        <taxon>Alphaproteobacteria</taxon>
        <taxon>Hyphomicrobiales</taxon>
        <taxon>Phyllobacteriaceae</taxon>
        <taxon>Chelativorans</taxon>
    </lineage>
</organism>
<dbReference type="SUPFAM" id="SSF54373">
    <property type="entry name" value="FAD-linked reductases, C-terminal domain"/>
    <property type="match status" value="1"/>
</dbReference>
<dbReference type="SUPFAM" id="SSF51905">
    <property type="entry name" value="FAD/NAD(P)-binding domain"/>
    <property type="match status" value="1"/>
</dbReference>
<evidence type="ECO:0000256" key="1">
    <source>
        <dbReference type="ARBA" id="ARBA00023002"/>
    </source>
</evidence>
<protein>
    <submittedName>
        <fullName evidence="3">FAD dependent oxidoreductase</fullName>
    </submittedName>
</protein>
<dbReference type="HOGENOM" id="CLU_007884_4_3_5"/>
<dbReference type="Gene3D" id="3.30.9.10">
    <property type="entry name" value="D-Amino Acid Oxidase, subunit A, domain 2"/>
    <property type="match status" value="1"/>
</dbReference>
<dbReference type="PANTHER" id="PTHR13847">
    <property type="entry name" value="SARCOSINE DEHYDROGENASE-RELATED"/>
    <property type="match status" value="1"/>
</dbReference>
<dbReference type="EMBL" id="CP000390">
    <property type="protein sequence ID" value="ABG63232.1"/>
    <property type="molecule type" value="Genomic_DNA"/>
</dbReference>
<dbReference type="eggNOG" id="COG0665">
    <property type="taxonomic scope" value="Bacteria"/>
</dbReference>
<evidence type="ECO:0000259" key="2">
    <source>
        <dbReference type="Pfam" id="PF01266"/>
    </source>
</evidence>
<sequence length="376" mass="40276">MAVQHADTIVVGGGLVGAAISYGLAKIGQGVIVLDEGDVAFRASRGNFGLVWVQSKGDGMSEYARWTRRSADLWPEFAGELAGETGVSPHYYKAGGVHTCLSEEELQARTNLIERMRQVHGPERYEARVLDRRELAEMLPGLGEAVIGGSWSPHDGHASPLHLLRALHAGLLQGRGRYHADARVTAIARDGSGYRVTTAAGVFAAERVVLAAGLANRALAPMVGLSAPVSPLKGQILVTERAATVLPMPTAFVRQTEEGTFLMGDSYEDSGFDTASRPNVMAEIARRAARTFPFLRKLQVVRAWAALRVMSGDGFPIYEQSRTHPGAFVVNCHSGVTLAGAHALALAPMIARGRLDEEFAAFSAGRFDVQAHRDVA</sequence>
<dbReference type="AlphaFoldDB" id="Q11H93"/>
<dbReference type="KEGG" id="mes:Meso_1839"/>
<dbReference type="GO" id="GO:0005737">
    <property type="term" value="C:cytoplasm"/>
    <property type="evidence" value="ECO:0007669"/>
    <property type="project" value="TreeGrafter"/>
</dbReference>
<feature type="domain" description="FAD dependent oxidoreductase" evidence="2">
    <location>
        <begin position="7"/>
        <end position="347"/>
    </location>
</feature>
<dbReference type="InterPro" id="IPR036188">
    <property type="entry name" value="FAD/NAD-bd_sf"/>
</dbReference>
<dbReference type="OrthoDB" id="9804379at2"/>
<proteinExistence type="predicted"/>
<name>Q11H93_CHESB</name>
<keyword evidence="1" id="KW-0560">Oxidoreductase</keyword>
<dbReference type="Pfam" id="PF01266">
    <property type="entry name" value="DAO"/>
    <property type="match status" value="1"/>
</dbReference>
<accession>Q11H93</accession>
<dbReference type="PANTHER" id="PTHR13847:SF287">
    <property type="entry name" value="FAD-DEPENDENT OXIDOREDUCTASE DOMAIN-CONTAINING PROTEIN 1"/>
    <property type="match status" value="1"/>
</dbReference>
<dbReference type="STRING" id="266779.Meso_1839"/>
<reference evidence="3" key="1">
    <citation type="submission" date="2006-06" db="EMBL/GenBank/DDBJ databases">
        <title>Complete sequence of chromosome of Chelativorans sp. BNC1.</title>
        <authorList>
            <consortium name="US DOE Joint Genome Institute"/>
            <person name="Copeland A."/>
            <person name="Lucas S."/>
            <person name="Lapidus A."/>
            <person name="Barry K."/>
            <person name="Detter J.C."/>
            <person name="Glavina del Rio T."/>
            <person name="Hammon N."/>
            <person name="Israni S."/>
            <person name="Dalin E."/>
            <person name="Tice H."/>
            <person name="Pitluck S."/>
            <person name="Chertkov O."/>
            <person name="Brettin T."/>
            <person name="Bruce D."/>
            <person name="Han C."/>
            <person name="Tapia R."/>
            <person name="Gilna P."/>
            <person name="Schmutz J."/>
            <person name="Larimer F."/>
            <person name="Land M."/>
            <person name="Hauser L."/>
            <person name="Kyrpides N."/>
            <person name="Mikhailova N."/>
            <person name="Richardson P."/>
        </authorList>
    </citation>
    <scope>NUCLEOTIDE SEQUENCE</scope>
    <source>
        <strain evidence="3">BNC1</strain>
    </source>
</reference>
<dbReference type="Gene3D" id="3.50.50.60">
    <property type="entry name" value="FAD/NAD(P)-binding domain"/>
    <property type="match status" value="1"/>
</dbReference>
<dbReference type="InterPro" id="IPR006076">
    <property type="entry name" value="FAD-dep_OxRdtase"/>
</dbReference>